<evidence type="ECO:0000313" key="2">
    <source>
        <dbReference type="EMBL" id="WRL63747.1"/>
    </source>
</evidence>
<proteinExistence type="predicted"/>
<organism evidence="2 3">
    <name type="scientific">Blastococcus brunescens</name>
    <dbReference type="NCBI Taxonomy" id="1564165"/>
    <lineage>
        <taxon>Bacteria</taxon>
        <taxon>Bacillati</taxon>
        <taxon>Actinomycetota</taxon>
        <taxon>Actinomycetes</taxon>
        <taxon>Geodermatophilales</taxon>
        <taxon>Geodermatophilaceae</taxon>
        <taxon>Blastococcus</taxon>
    </lineage>
</organism>
<evidence type="ECO:0000256" key="1">
    <source>
        <dbReference type="SAM" id="MobiDB-lite"/>
    </source>
</evidence>
<gene>
    <name evidence="2" type="ORF">U6N30_29565</name>
</gene>
<protein>
    <submittedName>
        <fullName evidence="2">Uncharacterized protein</fullName>
    </submittedName>
</protein>
<reference evidence="2 3" key="1">
    <citation type="submission" date="2023-12" db="EMBL/GenBank/DDBJ databases">
        <title>Blastococcus brunescens sp. nov., an actonobacterium isolated from sandstone collected in sahara desert.</title>
        <authorList>
            <person name="Gtari M."/>
            <person name="Ghodhbane F."/>
        </authorList>
    </citation>
    <scope>NUCLEOTIDE SEQUENCE [LARGE SCALE GENOMIC DNA]</scope>
    <source>
        <strain evidence="2 3">BMG 8361</strain>
    </source>
</reference>
<keyword evidence="3" id="KW-1185">Reference proteome</keyword>
<accession>A0ABZ1AYV2</accession>
<dbReference type="EMBL" id="CP141261">
    <property type="protein sequence ID" value="WRL63747.1"/>
    <property type="molecule type" value="Genomic_DNA"/>
</dbReference>
<sequence length="143" mass="14753">MVVCRTMCASSATTTSNRSAETFASRSHVVTHQRSPPSPNPAIDRAQCGMVIAAGRSATTRTVDTSRCSAIALTARIAVPVLPTPGSSPSRNTRPPSAAWAATTSAPSHCWSRGVMGRASGIGRGFSLSSSSRKRSNEYGGGS</sequence>
<feature type="region of interest" description="Disordered" evidence="1">
    <location>
        <begin position="122"/>
        <end position="143"/>
    </location>
</feature>
<evidence type="ECO:0000313" key="3">
    <source>
        <dbReference type="Proteomes" id="UP001324287"/>
    </source>
</evidence>
<feature type="compositionally biased region" description="Low complexity" evidence="1">
    <location>
        <begin position="93"/>
        <end position="104"/>
    </location>
</feature>
<dbReference type="Proteomes" id="UP001324287">
    <property type="component" value="Chromosome"/>
</dbReference>
<feature type="region of interest" description="Disordered" evidence="1">
    <location>
        <begin position="81"/>
        <end position="104"/>
    </location>
</feature>
<dbReference type="RefSeq" id="WP_324275080.1">
    <property type="nucleotide sequence ID" value="NZ_CP141261.1"/>
</dbReference>
<name>A0ABZ1AYV2_9ACTN</name>